<dbReference type="SUPFAM" id="SSF46609">
    <property type="entry name" value="Fe,Mn superoxide dismutase (SOD), N-terminal domain"/>
    <property type="match status" value="1"/>
</dbReference>
<proteinExistence type="predicted"/>
<dbReference type="PANTHER" id="PTHR43595:SF2">
    <property type="entry name" value="SMALL RIBOSOMAL SUBUNIT PROTEIN MS42"/>
    <property type="match status" value="1"/>
</dbReference>
<dbReference type="EMBL" id="PUHR01000050">
    <property type="protein sequence ID" value="KAG0669064.1"/>
    <property type="molecule type" value="Genomic_DNA"/>
</dbReference>
<dbReference type="Gene3D" id="3.55.40.20">
    <property type="entry name" value="Iron/manganese superoxide dismutase, C-terminal domain"/>
    <property type="match status" value="1"/>
</dbReference>
<comment type="function">
    <text evidence="1">Component of the mitochondrial ribosome (mitoribosome), a dedicated translation machinery responsible for the synthesis of mitochondrial genome-encoded proteins, including at least some of the essential transmembrane subunits of the mitochondrial respiratory chain. The mitoribosomes are attached to the mitochondrial inner membrane and translation products are cotranslationally integrated into the membrane.</text>
</comment>
<feature type="domain" description="Manganese/iron superoxide dismutase C-terminal" evidence="2">
    <location>
        <begin position="196"/>
        <end position="254"/>
    </location>
</feature>
<dbReference type="AlphaFoldDB" id="A0A9P6WB73"/>
<dbReference type="InterPro" id="IPR019832">
    <property type="entry name" value="Mn/Fe_SOD_C"/>
</dbReference>
<dbReference type="InterPro" id="IPR036324">
    <property type="entry name" value="Mn/Fe_SOD_N_sf"/>
</dbReference>
<evidence type="ECO:0000313" key="4">
    <source>
        <dbReference type="Proteomes" id="UP000750334"/>
    </source>
</evidence>
<evidence type="ECO:0000313" key="3">
    <source>
        <dbReference type="EMBL" id="KAG0669064.1"/>
    </source>
</evidence>
<accession>A0A9P6WB73</accession>
<dbReference type="GO" id="GO:0005737">
    <property type="term" value="C:cytoplasm"/>
    <property type="evidence" value="ECO:0007669"/>
    <property type="project" value="TreeGrafter"/>
</dbReference>
<evidence type="ECO:0000259" key="2">
    <source>
        <dbReference type="Pfam" id="PF02777"/>
    </source>
</evidence>
<dbReference type="GO" id="GO:0046872">
    <property type="term" value="F:metal ion binding"/>
    <property type="evidence" value="ECO:0007669"/>
    <property type="project" value="InterPro"/>
</dbReference>
<dbReference type="Proteomes" id="UP000750334">
    <property type="component" value="Unassembled WGS sequence"/>
</dbReference>
<gene>
    <name evidence="3" type="ORF">C6P45_004136</name>
</gene>
<dbReference type="PANTHER" id="PTHR43595">
    <property type="entry name" value="37S RIBOSOMAL PROTEIN S26, MITOCHONDRIAL"/>
    <property type="match status" value="1"/>
</dbReference>
<dbReference type="OrthoDB" id="275227at2759"/>
<reference evidence="3 4" key="1">
    <citation type="submission" date="2020-11" db="EMBL/GenBank/DDBJ databases">
        <title>Kefir isolates.</title>
        <authorList>
            <person name="Marcisauskas S."/>
            <person name="Kim Y."/>
            <person name="Blasche S."/>
        </authorList>
    </citation>
    <scope>NUCLEOTIDE SEQUENCE [LARGE SCALE GENOMIC DNA]</scope>
    <source>
        <strain evidence="3 4">OG2</strain>
    </source>
</reference>
<name>A0A9P6WB73_MAUEX</name>
<organism evidence="3 4">
    <name type="scientific">Maudiozyma exigua</name>
    <name type="common">Yeast</name>
    <name type="synonym">Kazachstania exigua</name>
    <dbReference type="NCBI Taxonomy" id="34358"/>
    <lineage>
        <taxon>Eukaryota</taxon>
        <taxon>Fungi</taxon>
        <taxon>Dikarya</taxon>
        <taxon>Ascomycota</taxon>
        <taxon>Saccharomycotina</taxon>
        <taxon>Saccharomycetes</taxon>
        <taxon>Saccharomycetales</taxon>
        <taxon>Saccharomycetaceae</taxon>
        <taxon>Maudiozyma</taxon>
    </lineage>
</organism>
<comment type="caution">
    <text evidence="3">The sequence shown here is derived from an EMBL/GenBank/DDBJ whole genome shotgun (WGS) entry which is preliminary data.</text>
</comment>
<keyword evidence="4" id="KW-1185">Reference proteome</keyword>
<dbReference type="SUPFAM" id="SSF54719">
    <property type="entry name" value="Fe,Mn superoxide dismutase (SOD), C-terminal domain"/>
    <property type="match status" value="1"/>
</dbReference>
<sequence>MLRRNICKRSMHTVPKLIQIKELSQNGIPKIYSANGFNTVWTNYQKYLCDKLTLATSGSTLESYYPFHIMLNTAKKPFQSNIFNLASGIHNNHLFIENILPVKENETNQPSSLLLNRIEESFDLNWDELKQDIVKLIDKKIVGQGWFFLIENSNKEIHYLFLQNNGTPYYFPRNQLFDLNTPINLNEYNHLEKMKTILSEQNKDKNKKIKDWSMPLISINLWDQAYLPDYGVGKRSEYVKNVLDNLNWNVINNRLYK</sequence>
<dbReference type="Pfam" id="PF02777">
    <property type="entry name" value="Sod_Fe_C"/>
    <property type="match status" value="1"/>
</dbReference>
<protein>
    <recommendedName>
        <fullName evidence="2">Manganese/iron superoxide dismutase C-terminal domain-containing protein</fullName>
    </recommendedName>
</protein>
<dbReference type="GO" id="GO:0004784">
    <property type="term" value="F:superoxide dismutase activity"/>
    <property type="evidence" value="ECO:0007669"/>
    <property type="project" value="InterPro"/>
</dbReference>
<evidence type="ECO:0000256" key="1">
    <source>
        <dbReference type="ARBA" id="ARBA00037226"/>
    </source>
</evidence>
<dbReference type="InterPro" id="IPR036314">
    <property type="entry name" value="SOD_C_sf"/>
</dbReference>